<organism evidence="1 2">
    <name type="scientific">Cytobacillus horneckiae</name>
    <dbReference type="NCBI Taxonomy" id="549687"/>
    <lineage>
        <taxon>Bacteria</taxon>
        <taxon>Bacillati</taxon>
        <taxon>Bacillota</taxon>
        <taxon>Bacilli</taxon>
        <taxon>Bacillales</taxon>
        <taxon>Bacillaceae</taxon>
        <taxon>Cytobacillus</taxon>
    </lineage>
</organism>
<dbReference type="GO" id="GO:0046983">
    <property type="term" value="F:protein dimerization activity"/>
    <property type="evidence" value="ECO:0007669"/>
    <property type="project" value="InterPro"/>
</dbReference>
<protein>
    <submittedName>
        <fullName evidence="1">Aspartyl-phosphate phosphatase Spo0E family protein</fullName>
    </submittedName>
</protein>
<dbReference type="Pfam" id="PF09388">
    <property type="entry name" value="SpoOE-like"/>
    <property type="match status" value="1"/>
</dbReference>
<dbReference type="InterPro" id="IPR037208">
    <property type="entry name" value="Spo0E-like_sf"/>
</dbReference>
<dbReference type="InterPro" id="IPR036638">
    <property type="entry name" value="HLH_DNA-bd_sf"/>
</dbReference>
<dbReference type="RefSeq" id="WP_066196705.1">
    <property type="nucleotide sequence ID" value="NZ_CP194732.1"/>
</dbReference>
<evidence type="ECO:0000313" key="1">
    <source>
        <dbReference type="EMBL" id="PKG25947.1"/>
    </source>
</evidence>
<dbReference type="Gene3D" id="4.10.280.10">
    <property type="entry name" value="Helix-loop-helix DNA-binding domain"/>
    <property type="match status" value="1"/>
</dbReference>
<keyword evidence="2" id="KW-1185">Reference proteome</keyword>
<accession>A0A2N0Z8X3</accession>
<reference evidence="1 2" key="1">
    <citation type="journal article" date="2010" name="Int. J. Syst. Evol. Microbiol.">
        <title>Bacillus horneckiae sp. nov., isolated from a spacecraft-assembly clean room.</title>
        <authorList>
            <person name="Vaishampayan P."/>
            <person name="Probst A."/>
            <person name="Krishnamurthi S."/>
            <person name="Ghosh S."/>
            <person name="Osman S."/>
            <person name="McDowall A."/>
            <person name="Ruckmani A."/>
            <person name="Mayilraj S."/>
            <person name="Venkateswaran K."/>
        </authorList>
    </citation>
    <scope>NUCLEOTIDE SEQUENCE [LARGE SCALE GENOMIC DNA]</scope>
    <source>
        <strain evidence="2">1PO1SC</strain>
    </source>
</reference>
<dbReference type="Proteomes" id="UP000233343">
    <property type="component" value="Unassembled WGS sequence"/>
</dbReference>
<name>A0A2N0Z8X3_9BACI</name>
<dbReference type="SUPFAM" id="SSF140500">
    <property type="entry name" value="BAS1536-like"/>
    <property type="match status" value="1"/>
</dbReference>
<dbReference type="InterPro" id="IPR018540">
    <property type="entry name" value="Spo0E-like"/>
</dbReference>
<comment type="caution">
    <text evidence="1">The sequence shown here is derived from an EMBL/GenBank/DDBJ whole genome shotgun (WGS) entry which is preliminary data.</text>
</comment>
<dbReference type="GO" id="GO:0043937">
    <property type="term" value="P:regulation of sporulation"/>
    <property type="evidence" value="ECO:0007669"/>
    <property type="project" value="InterPro"/>
</dbReference>
<dbReference type="AlphaFoldDB" id="A0A2N0Z8X3"/>
<sequence length="78" mass="9180">MRSNQERLLENIHRKREVMVESAKTNGISSELTIRYSQELDVLIYEYQMLTTHSKRLQTGNIKMYFKEFIGALKKAAV</sequence>
<dbReference type="EMBL" id="PISD01000084">
    <property type="protein sequence ID" value="PKG25947.1"/>
    <property type="molecule type" value="Genomic_DNA"/>
</dbReference>
<evidence type="ECO:0000313" key="2">
    <source>
        <dbReference type="Proteomes" id="UP000233343"/>
    </source>
</evidence>
<gene>
    <name evidence="1" type="ORF">CWS20_26595</name>
</gene>
<proteinExistence type="predicted"/>